<evidence type="ECO:0000313" key="2">
    <source>
        <dbReference type="EMBL" id="CCD49192.1"/>
    </source>
</evidence>
<dbReference type="HOGENOM" id="CLU_021768_3_0_1"/>
<dbReference type="PANTHER" id="PTHR21310:SF55">
    <property type="entry name" value="AMINOGLYCOSIDE PHOSPHOTRANSFERASE DOMAIN-CONTAINING PROTEIN"/>
    <property type="match status" value="1"/>
</dbReference>
<dbReference type="InterPro" id="IPR002575">
    <property type="entry name" value="Aminoglycoside_PTrfase"/>
</dbReference>
<protein>
    <recommendedName>
        <fullName evidence="1">Aminoglycoside phosphotransferase domain-containing protein</fullName>
    </recommendedName>
</protein>
<dbReference type="CDD" id="cd05120">
    <property type="entry name" value="APH_ChoK_like"/>
    <property type="match status" value="1"/>
</dbReference>
<organism evidence="2 3">
    <name type="scientific">Botryotinia fuckeliana (strain T4)</name>
    <name type="common">Noble rot fungus</name>
    <name type="synonym">Botrytis cinerea</name>
    <dbReference type="NCBI Taxonomy" id="999810"/>
    <lineage>
        <taxon>Eukaryota</taxon>
        <taxon>Fungi</taxon>
        <taxon>Dikarya</taxon>
        <taxon>Ascomycota</taxon>
        <taxon>Pezizomycotina</taxon>
        <taxon>Leotiomycetes</taxon>
        <taxon>Helotiales</taxon>
        <taxon>Sclerotiniaceae</taxon>
        <taxon>Botrytis</taxon>
    </lineage>
</organism>
<dbReference type="Pfam" id="PF01636">
    <property type="entry name" value="APH"/>
    <property type="match status" value="1"/>
</dbReference>
<dbReference type="PANTHER" id="PTHR21310">
    <property type="entry name" value="AMINOGLYCOSIDE PHOSPHOTRANSFERASE-RELATED-RELATED"/>
    <property type="match status" value="1"/>
</dbReference>
<sequence>MISEKASHNRLQSISEEVRRERRKGDMYDIINTTMESKREPANEIPESTPINNTRFRRLLTLASIAVVKRFRRRSPGVLNISKGVCVKFGAFRTLAEASAMKFIGEHTSIPVPKIYCSFVHKGKTYIVMERIRGKHIARGWALRTPESQAKILSQIREMVAEMRKLTPETSRIANVDGGILYDGRLNGPEQFGPFENTNEFHRYLRSDFPARPTNPEGVNELIEWQDGPWHDLPVFTHGDLSSFNILAVGDKVVGIIDWETAGWYPLYWEYTTAMYVNPQNLFWKKEVDKFLDAFPTAQAMEEIRQKHFGDY</sequence>
<accession>G2Y9B6</accession>
<dbReference type="Proteomes" id="UP000008177">
    <property type="component" value="Unplaced contigs"/>
</dbReference>
<dbReference type="SUPFAM" id="SSF56112">
    <property type="entry name" value="Protein kinase-like (PK-like)"/>
    <property type="match status" value="1"/>
</dbReference>
<dbReference type="OrthoDB" id="2906425at2759"/>
<proteinExistence type="predicted"/>
<gene>
    <name evidence="2" type="ORF">BofuT4_P030680.1</name>
</gene>
<dbReference type="AlphaFoldDB" id="G2Y9B6"/>
<dbReference type="InterPro" id="IPR051678">
    <property type="entry name" value="AGP_Transferase"/>
</dbReference>
<reference evidence="3" key="1">
    <citation type="journal article" date="2011" name="PLoS Genet.">
        <title>Genomic analysis of the necrotrophic fungal pathogens Sclerotinia sclerotiorum and Botrytis cinerea.</title>
        <authorList>
            <person name="Amselem J."/>
            <person name="Cuomo C.A."/>
            <person name="van Kan J.A."/>
            <person name="Viaud M."/>
            <person name="Benito E.P."/>
            <person name="Couloux A."/>
            <person name="Coutinho P.M."/>
            <person name="de Vries R.P."/>
            <person name="Dyer P.S."/>
            <person name="Fillinger S."/>
            <person name="Fournier E."/>
            <person name="Gout L."/>
            <person name="Hahn M."/>
            <person name="Kohn L."/>
            <person name="Lapalu N."/>
            <person name="Plummer K.M."/>
            <person name="Pradier J.M."/>
            <person name="Quevillon E."/>
            <person name="Sharon A."/>
            <person name="Simon A."/>
            <person name="ten Have A."/>
            <person name="Tudzynski B."/>
            <person name="Tudzynski P."/>
            <person name="Wincker P."/>
            <person name="Andrew M."/>
            <person name="Anthouard V."/>
            <person name="Beever R.E."/>
            <person name="Beffa R."/>
            <person name="Benoit I."/>
            <person name="Bouzid O."/>
            <person name="Brault B."/>
            <person name="Chen Z."/>
            <person name="Choquer M."/>
            <person name="Collemare J."/>
            <person name="Cotton P."/>
            <person name="Danchin E.G."/>
            <person name="Da Silva C."/>
            <person name="Gautier A."/>
            <person name="Giraud C."/>
            <person name="Giraud T."/>
            <person name="Gonzalez C."/>
            <person name="Grossetete S."/>
            <person name="Guldener U."/>
            <person name="Henrissat B."/>
            <person name="Howlett B.J."/>
            <person name="Kodira C."/>
            <person name="Kretschmer M."/>
            <person name="Lappartient A."/>
            <person name="Leroch M."/>
            <person name="Levis C."/>
            <person name="Mauceli E."/>
            <person name="Neuveglise C."/>
            <person name="Oeser B."/>
            <person name="Pearson M."/>
            <person name="Poulain J."/>
            <person name="Poussereau N."/>
            <person name="Quesneville H."/>
            <person name="Rascle C."/>
            <person name="Schumacher J."/>
            <person name="Segurens B."/>
            <person name="Sexton A."/>
            <person name="Silva E."/>
            <person name="Sirven C."/>
            <person name="Soanes D.M."/>
            <person name="Talbot N.J."/>
            <person name="Templeton M."/>
            <person name="Yandava C."/>
            <person name="Yarden O."/>
            <person name="Zeng Q."/>
            <person name="Rollins J.A."/>
            <person name="Lebrun M.H."/>
            <person name="Dickman M."/>
        </authorList>
    </citation>
    <scope>NUCLEOTIDE SEQUENCE [LARGE SCALE GENOMIC DNA]</scope>
    <source>
        <strain evidence="3">T4</strain>
    </source>
</reference>
<evidence type="ECO:0000259" key="1">
    <source>
        <dbReference type="Pfam" id="PF01636"/>
    </source>
</evidence>
<feature type="domain" description="Aminoglycoside phosphotransferase" evidence="1">
    <location>
        <begin position="95"/>
        <end position="282"/>
    </location>
</feature>
<dbReference type="InterPro" id="IPR011009">
    <property type="entry name" value="Kinase-like_dom_sf"/>
</dbReference>
<dbReference type="Gene3D" id="3.90.1200.10">
    <property type="match status" value="1"/>
</dbReference>
<name>G2Y9B6_BOTF4</name>
<dbReference type="STRING" id="999810.G2Y9B6"/>
<dbReference type="EMBL" id="FQ790300">
    <property type="protein sequence ID" value="CCD49192.1"/>
    <property type="molecule type" value="Genomic_DNA"/>
</dbReference>
<dbReference type="eggNOG" id="ENOG502R9UI">
    <property type="taxonomic scope" value="Eukaryota"/>
</dbReference>
<evidence type="ECO:0000313" key="3">
    <source>
        <dbReference type="Proteomes" id="UP000008177"/>
    </source>
</evidence>
<dbReference type="InParanoid" id="G2Y9B6"/>